<evidence type="ECO:0000313" key="3">
    <source>
        <dbReference type="EMBL" id="RVT87870.1"/>
    </source>
</evidence>
<keyword evidence="4" id="KW-1185">Reference proteome</keyword>
<name>A0A437LR30_9BURK</name>
<accession>A0A437LR30</accession>
<dbReference type="RefSeq" id="WP_127680478.1">
    <property type="nucleotide sequence ID" value="NZ_SACM01000001.1"/>
</dbReference>
<sequence>MNFSATRRAVVLLGALSLAPWAAWADTLPDAAAVARYAQGLLDEQGIDPKGPGLTLLVARGDTLLATAARGQASIELGVPLAPDHVMRLGSITKQFAAATLLRLVDEGKASLDDPLSKYLPDYPNGQAITLTQLLNHTSGIKSYTGIGGYMHNPIRHDLSTQELVAVFKDQPADFAPGARWAYNNSGYVLVGAVIEAITGKSWHEALQSNWLQPNRVAVSYPAPDRLIPGHVAGYTRSGNGWAPAGLVSMTQPHAAGALVGNVESLWRWNQALHEKGLLKPSTYQRMVTPQGPAEASRYGFGIGTDRIRGMAALQHGGGIHGFGTVLYYLPAQRITVALLRNSDRATPELDPLARRLSAFAAGKAYPAAVPVAVPPATLKAFEGVYSQGAVTRTLRVVDGKLVSQRAGGSTVPLTPLGQDRFAVGTGLAQLQFQRNAAGAVTGQVYYPDGDDQGPVEPLPRTGDLPQRPDLALSEAQRQALVGQYVGERLSFSVFVDPQGVLRGQVPGQPAVTLKASAPRELYVVEVDASLSFGPAEGEVQTVVLKQGPGRFELKRQR</sequence>
<dbReference type="AlphaFoldDB" id="A0A437LR30"/>
<keyword evidence="1" id="KW-0732">Signal</keyword>
<keyword evidence="3" id="KW-0378">Hydrolase</keyword>
<reference evidence="3 4" key="1">
    <citation type="submission" date="2019-01" db="EMBL/GenBank/DDBJ databases">
        <authorList>
            <person name="Chen W.-M."/>
        </authorList>
    </citation>
    <scope>NUCLEOTIDE SEQUENCE [LARGE SCALE GENOMIC DNA]</scope>
    <source>
        <strain evidence="3 4">CCP-18</strain>
    </source>
</reference>
<feature type="chain" id="PRO_5019229494" evidence="1">
    <location>
        <begin position="26"/>
        <end position="558"/>
    </location>
</feature>
<dbReference type="GO" id="GO:0016787">
    <property type="term" value="F:hydrolase activity"/>
    <property type="evidence" value="ECO:0007669"/>
    <property type="project" value="UniProtKB-KW"/>
</dbReference>
<dbReference type="Pfam" id="PF00144">
    <property type="entry name" value="Beta-lactamase"/>
    <property type="match status" value="1"/>
</dbReference>
<dbReference type="InterPro" id="IPR050491">
    <property type="entry name" value="AmpC-like"/>
</dbReference>
<dbReference type="PANTHER" id="PTHR46825">
    <property type="entry name" value="D-ALANYL-D-ALANINE-CARBOXYPEPTIDASE/ENDOPEPTIDASE AMPH"/>
    <property type="match status" value="1"/>
</dbReference>
<dbReference type="InterPro" id="IPR012338">
    <property type="entry name" value="Beta-lactam/transpept-like"/>
</dbReference>
<organism evidence="3 4">
    <name type="scientific">Inhella crocodyli</name>
    <dbReference type="NCBI Taxonomy" id="2499851"/>
    <lineage>
        <taxon>Bacteria</taxon>
        <taxon>Pseudomonadati</taxon>
        <taxon>Pseudomonadota</taxon>
        <taxon>Betaproteobacteria</taxon>
        <taxon>Burkholderiales</taxon>
        <taxon>Sphaerotilaceae</taxon>
        <taxon>Inhella</taxon>
    </lineage>
</organism>
<gene>
    <name evidence="3" type="ORF">EOD73_02300</name>
</gene>
<evidence type="ECO:0000313" key="4">
    <source>
        <dbReference type="Proteomes" id="UP000288587"/>
    </source>
</evidence>
<dbReference type="EMBL" id="SACM01000001">
    <property type="protein sequence ID" value="RVT87870.1"/>
    <property type="molecule type" value="Genomic_DNA"/>
</dbReference>
<comment type="caution">
    <text evidence="3">The sequence shown here is derived from an EMBL/GenBank/DDBJ whole genome shotgun (WGS) entry which is preliminary data.</text>
</comment>
<dbReference type="PANTHER" id="PTHR46825:SF9">
    <property type="entry name" value="BETA-LACTAMASE-RELATED DOMAIN-CONTAINING PROTEIN"/>
    <property type="match status" value="1"/>
</dbReference>
<feature type="signal peptide" evidence="1">
    <location>
        <begin position="1"/>
        <end position="25"/>
    </location>
</feature>
<feature type="domain" description="Beta-lactamase-related" evidence="2">
    <location>
        <begin position="48"/>
        <end position="355"/>
    </location>
</feature>
<evidence type="ECO:0000259" key="2">
    <source>
        <dbReference type="Pfam" id="PF00144"/>
    </source>
</evidence>
<dbReference type="Gene3D" id="3.40.710.10">
    <property type="entry name" value="DD-peptidase/beta-lactamase superfamily"/>
    <property type="match status" value="1"/>
</dbReference>
<dbReference type="Proteomes" id="UP000288587">
    <property type="component" value="Unassembled WGS sequence"/>
</dbReference>
<proteinExistence type="predicted"/>
<evidence type="ECO:0000256" key="1">
    <source>
        <dbReference type="SAM" id="SignalP"/>
    </source>
</evidence>
<protein>
    <submittedName>
        <fullName evidence="3">Class A beta-lactamase-related serine hydrolase</fullName>
    </submittedName>
</protein>
<dbReference type="InterPro" id="IPR001466">
    <property type="entry name" value="Beta-lactam-related"/>
</dbReference>
<dbReference type="OrthoDB" id="9799367at2"/>
<dbReference type="SUPFAM" id="SSF56601">
    <property type="entry name" value="beta-lactamase/transpeptidase-like"/>
    <property type="match status" value="1"/>
</dbReference>